<name>A0A2P7B0L7_9HYPH</name>
<dbReference type="GO" id="GO:0003824">
    <property type="term" value="F:catalytic activity"/>
    <property type="evidence" value="ECO:0007669"/>
    <property type="project" value="UniProtKB-ARBA"/>
</dbReference>
<protein>
    <submittedName>
        <fullName evidence="2">Uncharacterized protein</fullName>
    </submittedName>
</protein>
<feature type="region of interest" description="Disordered" evidence="1">
    <location>
        <begin position="52"/>
        <end position="83"/>
    </location>
</feature>
<feature type="compositionally biased region" description="Low complexity" evidence="1">
    <location>
        <begin position="52"/>
        <end position="73"/>
    </location>
</feature>
<keyword evidence="3" id="KW-1185">Reference proteome</keyword>
<dbReference type="InterPro" id="IPR025157">
    <property type="entry name" value="Hemagglutinin_rpt"/>
</dbReference>
<dbReference type="EMBL" id="PGGN01000001">
    <property type="protein sequence ID" value="PSH60009.1"/>
    <property type="molecule type" value="Genomic_DNA"/>
</dbReference>
<dbReference type="AlphaFoldDB" id="A0A2P7B0L7"/>
<comment type="caution">
    <text evidence="2">The sequence shown here is derived from an EMBL/GenBank/DDBJ whole genome shotgun (WGS) entry which is preliminary data.</text>
</comment>
<proteinExistence type="predicted"/>
<reference evidence="3" key="1">
    <citation type="submission" date="2017-11" db="EMBL/GenBank/DDBJ databases">
        <authorList>
            <person name="Kuznetsova I."/>
            <person name="Sazanova A."/>
            <person name="Chirak E."/>
            <person name="Safronova V."/>
            <person name="Willems A."/>
        </authorList>
    </citation>
    <scope>NUCLEOTIDE SEQUENCE [LARGE SCALE GENOMIC DNA]</scope>
    <source>
        <strain evidence="3">PEPV15</strain>
    </source>
</reference>
<evidence type="ECO:0000256" key="1">
    <source>
        <dbReference type="SAM" id="MobiDB-lite"/>
    </source>
</evidence>
<evidence type="ECO:0000313" key="2">
    <source>
        <dbReference type="EMBL" id="PSH60009.1"/>
    </source>
</evidence>
<dbReference type="Pfam" id="PF13332">
    <property type="entry name" value="Fil_haemagg_2"/>
    <property type="match status" value="1"/>
</dbReference>
<evidence type="ECO:0000313" key="3">
    <source>
        <dbReference type="Proteomes" id="UP000241158"/>
    </source>
</evidence>
<dbReference type="Proteomes" id="UP000241158">
    <property type="component" value="Unassembled WGS sequence"/>
</dbReference>
<accession>A0A2P7B0L7</accession>
<sequence length="600" mass="63409">MRGAVVSADDVKARIGGDLTIISVPDTGTSKDKSAGFGMQFSSSLDLGSSLSGGMPDLGDQLSNLSPSSLNPSGGRGSGTTSWITEQSGLVSKHRMDVEVKGDTLIDAGQIVSDDGDLKLKTATLTHKGFDGEKRFEGGSVDLSIDVTGKSHKPDPDNPTRNDVLEGSYKLDDTRQKVRATVGPGTIEITDLQKQAKLEEAGTTPPLSELNRDPDAAMEITRDKHVDLEVYLSGESVKAALKAGAAVTEIIGGVLEHVREPALAKAIRSKDIDPADALRQLQSGACGEQRGDTFFLWEWIVPSAHAADCIIKTIKGDAIVIHDRLGCIEALGLTLYNQVAGVPLNGDKFAKGLIKGAGEQGEEFIALVSNPSGLMKTTSGVAFEFYQDPKAAALKYGVETAAGLQEKSLLYVKALANSDYEAAGKALSGLVVDLAVKVAAPAAGAGLATLKIADKIKALKKIEAVEKAAQLERAARPKLTIKDHYEHHKAFVDDLVKQLKNAGYTIGENPIFKSACGVGYCKPDIIFRTPSGKVSIIEVKTGDAGLSIRQSDIFPQIRDGNSIPTGHVAFQLKLTPGVALKDQGYPNGISIFEQRFPGAL</sequence>
<gene>
    <name evidence="2" type="ORF">CU100_04600</name>
</gene>
<organism evidence="2 3">
    <name type="scientific">Phyllobacterium endophyticum</name>
    <dbReference type="NCBI Taxonomy" id="1149773"/>
    <lineage>
        <taxon>Bacteria</taxon>
        <taxon>Pseudomonadati</taxon>
        <taxon>Pseudomonadota</taxon>
        <taxon>Alphaproteobacteria</taxon>
        <taxon>Hyphomicrobiales</taxon>
        <taxon>Phyllobacteriaceae</taxon>
        <taxon>Phyllobacterium</taxon>
    </lineage>
</organism>